<dbReference type="Proteomes" id="UP001596958">
    <property type="component" value="Unassembled WGS sequence"/>
</dbReference>
<gene>
    <name evidence="12" type="ORF">ACFQZS_02530</name>
</gene>
<dbReference type="PANTHER" id="PTHR33446">
    <property type="entry name" value="PROTEIN TONB-RELATED"/>
    <property type="match status" value="1"/>
</dbReference>
<evidence type="ECO:0000256" key="9">
    <source>
        <dbReference type="ARBA" id="ARBA00023136"/>
    </source>
</evidence>
<keyword evidence="5" id="KW-0997">Cell inner membrane</keyword>
<comment type="caution">
    <text evidence="12">The sequence shown here is derived from an EMBL/GenBank/DDBJ whole genome shotgun (WGS) entry which is preliminary data.</text>
</comment>
<keyword evidence="9" id="KW-0472">Membrane</keyword>
<evidence type="ECO:0000256" key="2">
    <source>
        <dbReference type="ARBA" id="ARBA00006555"/>
    </source>
</evidence>
<keyword evidence="6" id="KW-0812">Transmembrane</keyword>
<dbReference type="RefSeq" id="WP_377096986.1">
    <property type="nucleotide sequence ID" value="NZ_JBHTHU010000001.1"/>
</dbReference>
<protein>
    <submittedName>
        <fullName evidence="12">Energy transducer TonB</fullName>
    </submittedName>
</protein>
<name>A0ABW2YWS8_9SPHI</name>
<evidence type="ECO:0000256" key="7">
    <source>
        <dbReference type="ARBA" id="ARBA00022927"/>
    </source>
</evidence>
<sequence length="133" mass="14523">MKKTLLTLFITLVAFTVNAQSDTTANKIYLATDKAPEFPGGTGAFATFIAKNVHYPAASGFKRNQGRVIVTFVIEKDGSITNGKIIRPVAKELDAEALRVVGISPKWSPGIVNGEPVRAQFTYPINFVYPMKF</sequence>
<evidence type="ECO:0000256" key="6">
    <source>
        <dbReference type="ARBA" id="ARBA00022692"/>
    </source>
</evidence>
<evidence type="ECO:0000256" key="5">
    <source>
        <dbReference type="ARBA" id="ARBA00022519"/>
    </source>
</evidence>
<dbReference type="InterPro" id="IPR051045">
    <property type="entry name" value="TonB-dependent_transducer"/>
</dbReference>
<evidence type="ECO:0000259" key="11">
    <source>
        <dbReference type="PROSITE" id="PS52015"/>
    </source>
</evidence>
<keyword evidence="7" id="KW-0653">Protein transport</keyword>
<keyword evidence="8" id="KW-1133">Transmembrane helix</keyword>
<dbReference type="InterPro" id="IPR006260">
    <property type="entry name" value="TonB/TolA_C"/>
</dbReference>
<evidence type="ECO:0000313" key="13">
    <source>
        <dbReference type="Proteomes" id="UP001596958"/>
    </source>
</evidence>
<feature type="domain" description="TonB C-terminal" evidence="11">
    <location>
        <begin position="40"/>
        <end position="133"/>
    </location>
</feature>
<comment type="similarity">
    <text evidence="2">Belongs to the TonB family.</text>
</comment>
<proteinExistence type="inferred from homology"/>
<keyword evidence="3" id="KW-0813">Transport</keyword>
<evidence type="ECO:0000256" key="3">
    <source>
        <dbReference type="ARBA" id="ARBA00022448"/>
    </source>
</evidence>
<evidence type="ECO:0000256" key="8">
    <source>
        <dbReference type="ARBA" id="ARBA00022989"/>
    </source>
</evidence>
<organism evidence="12 13">
    <name type="scientific">Mucilaginibacter calamicampi</name>
    <dbReference type="NCBI Taxonomy" id="1302352"/>
    <lineage>
        <taxon>Bacteria</taxon>
        <taxon>Pseudomonadati</taxon>
        <taxon>Bacteroidota</taxon>
        <taxon>Sphingobacteriia</taxon>
        <taxon>Sphingobacteriales</taxon>
        <taxon>Sphingobacteriaceae</taxon>
        <taxon>Mucilaginibacter</taxon>
    </lineage>
</organism>
<evidence type="ECO:0000256" key="1">
    <source>
        <dbReference type="ARBA" id="ARBA00004383"/>
    </source>
</evidence>
<comment type="subcellular location">
    <subcellularLocation>
        <location evidence="1">Cell inner membrane</location>
        <topology evidence="1">Single-pass membrane protein</topology>
        <orientation evidence="1">Periplasmic side</orientation>
    </subcellularLocation>
</comment>
<dbReference type="PANTHER" id="PTHR33446:SF2">
    <property type="entry name" value="PROTEIN TONB"/>
    <property type="match status" value="1"/>
</dbReference>
<dbReference type="Gene3D" id="3.30.1150.10">
    <property type="match status" value="1"/>
</dbReference>
<dbReference type="PROSITE" id="PS52015">
    <property type="entry name" value="TONB_CTD"/>
    <property type="match status" value="1"/>
</dbReference>
<evidence type="ECO:0000256" key="4">
    <source>
        <dbReference type="ARBA" id="ARBA00022475"/>
    </source>
</evidence>
<feature type="signal peptide" evidence="10">
    <location>
        <begin position="1"/>
        <end position="19"/>
    </location>
</feature>
<dbReference type="InterPro" id="IPR037682">
    <property type="entry name" value="TonB_C"/>
</dbReference>
<dbReference type="Pfam" id="PF03544">
    <property type="entry name" value="TonB_C"/>
    <property type="match status" value="1"/>
</dbReference>
<evidence type="ECO:0000313" key="12">
    <source>
        <dbReference type="EMBL" id="MFD0749000.1"/>
    </source>
</evidence>
<accession>A0ABW2YWS8</accession>
<reference evidence="13" key="1">
    <citation type="journal article" date="2019" name="Int. J. Syst. Evol. Microbiol.">
        <title>The Global Catalogue of Microorganisms (GCM) 10K type strain sequencing project: providing services to taxonomists for standard genome sequencing and annotation.</title>
        <authorList>
            <consortium name="The Broad Institute Genomics Platform"/>
            <consortium name="The Broad Institute Genome Sequencing Center for Infectious Disease"/>
            <person name="Wu L."/>
            <person name="Ma J."/>
        </authorList>
    </citation>
    <scope>NUCLEOTIDE SEQUENCE [LARGE SCALE GENOMIC DNA]</scope>
    <source>
        <strain evidence="13">CCUG 63418</strain>
    </source>
</reference>
<keyword evidence="10" id="KW-0732">Signal</keyword>
<keyword evidence="4" id="KW-1003">Cell membrane</keyword>
<dbReference type="SUPFAM" id="SSF74653">
    <property type="entry name" value="TolA/TonB C-terminal domain"/>
    <property type="match status" value="1"/>
</dbReference>
<keyword evidence="13" id="KW-1185">Reference proteome</keyword>
<dbReference type="EMBL" id="JBHTHU010000001">
    <property type="protein sequence ID" value="MFD0749000.1"/>
    <property type="molecule type" value="Genomic_DNA"/>
</dbReference>
<dbReference type="NCBIfam" id="TIGR01352">
    <property type="entry name" value="tonB_Cterm"/>
    <property type="match status" value="1"/>
</dbReference>
<evidence type="ECO:0000256" key="10">
    <source>
        <dbReference type="SAM" id="SignalP"/>
    </source>
</evidence>
<feature type="chain" id="PRO_5047186824" evidence="10">
    <location>
        <begin position="20"/>
        <end position="133"/>
    </location>
</feature>